<dbReference type="SUPFAM" id="SSF54909">
    <property type="entry name" value="Dimeric alpha+beta barrel"/>
    <property type="match status" value="1"/>
</dbReference>
<accession>A0A2D2AV87</accession>
<dbReference type="OrthoDB" id="9813313at2"/>
<dbReference type="GO" id="GO:0043565">
    <property type="term" value="F:sequence-specific DNA binding"/>
    <property type="evidence" value="ECO:0007669"/>
    <property type="project" value="InterPro"/>
</dbReference>
<dbReference type="InterPro" id="IPR019888">
    <property type="entry name" value="Tscrpt_reg_AsnC-like"/>
</dbReference>
<keyword evidence="3" id="KW-0804">Transcription</keyword>
<dbReference type="Proteomes" id="UP000228945">
    <property type="component" value="Chromosome"/>
</dbReference>
<dbReference type="InterPro" id="IPR011008">
    <property type="entry name" value="Dimeric_a/b-barrel"/>
</dbReference>
<dbReference type="RefSeq" id="WP_099621163.1">
    <property type="nucleotide sequence ID" value="NZ_CP024201.1"/>
</dbReference>
<reference evidence="5 6" key="1">
    <citation type="submission" date="2017-10" db="EMBL/GenBank/DDBJ databases">
        <title>Genome sequence of Caulobacter mirabilis FWC38.</title>
        <authorList>
            <person name="Fiebig A."/>
            <person name="Crosson S."/>
        </authorList>
    </citation>
    <scope>NUCLEOTIDE SEQUENCE [LARGE SCALE GENOMIC DNA]</scope>
    <source>
        <strain evidence="5 6">FWC 38</strain>
    </source>
</reference>
<dbReference type="InterPro" id="IPR019887">
    <property type="entry name" value="Tscrpt_reg_AsnC/Lrp_C"/>
</dbReference>
<dbReference type="Pfam" id="PF13412">
    <property type="entry name" value="HTH_24"/>
    <property type="match status" value="1"/>
</dbReference>
<dbReference type="Pfam" id="PF01037">
    <property type="entry name" value="AsnC_trans_reg"/>
    <property type="match status" value="1"/>
</dbReference>
<organism evidence="5 6">
    <name type="scientific">Caulobacter mirabilis</name>
    <dbReference type="NCBI Taxonomy" id="69666"/>
    <lineage>
        <taxon>Bacteria</taxon>
        <taxon>Pseudomonadati</taxon>
        <taxon>Pseudomonadota</taxon>
        <taxon>Alphaproteobacteria</taxon>
        <taxon>Caulobacterales</taxon>
        <taxon>Caulobacteraceae</taxon>
        <taxon>Caulobacter</taxon>
    </lineage>
</organism>
<dbReference type="KEGG" id="cmb:CSW64_05495"/>
<evidence type="ECO:0000256" key="3">
    <source>
        <dbReference type="ARBA" id="ARBA00023163"/>
    </source>
</evidence>
<proteinExistence type="predicted"/>
<protein>
    <submittedName>
        <fullName evidence="5">AsnC family transcriptional regulator</fullName>
    </submittedName>
</protein>
<name>A0A2D2AV87_9CAUL</name>
<dbReference type="InterPro" id="IPR036390">
    <property type="entry name" value="WH_DNA-bd_sf"/>
</dbReference>
<evidence type="ECO:0000259" key="4">
    <source>
        <dbReference type="PROSITE" id="PS50956"/>
    </source>
</evidence>
<dbReference type="GO" id="GO:0043200">
    <property type="term" value="P:response to amino acid"/>
    <property type="evidence" value="ECO:0007669"/>
    <property type="project" value="TreeGrafter"/>
</dbReference>
<gene>
    <name evidence="5" type="ORF">CSW64_05495</name>
</gene>
<feature type="domain" description="HTH asnC-type" evidence="4">
    <location>
        <begin position="5"/>
        <end position="66"/>
    </location>
</feature>
<dbReference type="Gene3D" id="3.30.70.920">
    <property type="match status" value="1"/>
</dbReference>
<keyword evidence="6" id="KW-1185">Reference proteome</keyword>
<evidence type="ECO:0000256" key="1">
    <source>
        <dbReference type="ARBA" id="ARBA00023015"/>
    </source>
</evidence>
<dbReference type="PROSITE" id="PS50956">
    <property type="entry name" value="HTH_ASNC_2"/>
    <property type="match status" value="1"/>
</dbReference>
<dbReference type="PANTHER" id="PTHR30154">
    <property type="entry name" value="LEUCINE-RESPONSIVE REGULATORY PROTEIN"/>
    <property type="match status" value="1"/>
</dbReference>
<dbReference type="SUPFAM" id="SSF46785">
    <property type="entry name" value="Winged helix' DNA-binding domain"/>
    <property type="match status" value="1"/>
</dbReference>
<evidence type="ECO:0000313" key="6">
    <source>
        <dbReference type="Proteomes" id="UP000228945"/>
    </source>
</evidence>
<dbReference type="PRINTS" id="PR00033">
    <property type="entry name" value="HTHASNC"/>
</dbReference>
<dbReference type="EMBL" id="CP024201">
    <property type="protein sequence ID" value="ATQ41906.1"/>
    <property type="molecule type" value="Genomic_DNA"/>
</dbReference>
<evidence type="ECO:0000256" key="2">
    <source>
        <dbReference type="ARBA" id="ARBA00023125"/>
    </source>
</evidence>
<dbReference type="InterPro" id="IPR011991">
    <property type="entry name" value="ArsR-like_HTH"/>
</dbReference>
<dbReference type="PANTHER" id="PTHR30154:SF34">
    <property type="entry name" value="TRANSCRIPTIONAL REGULATOR AZLB"/>
    <property type="match status" value="1"/>
</dbReference>
<dbReference type="PROSITE" id="PS00519">
    <property type="entry name" value="HTH_ASNC_1"/>
    <property type="match status" value="1"/>
</dbReference>
<dbReference type="Gene3D" id="1.10.10.10">
    <property type="entry name" value="Winged helix-like DNA-binding domain superfamily/Winged helix DNA-binding domain"/>
    <property type="match status" value="1"/>
</dbReference>
<dbReference type="GO" id="GO:0005829">
    <property type="term" value="C:cytosol"/>
    <property type="evidence" value="ECO:0007669"/>
    <property type="project" value="TreeGrafter"/>
</dbReference>
<dbReference type="InterPro" id="IPR000485">
    <property type="entry name" value="AsnC-type_HTH_dom"/>
</dbReference>
<evidence type="ECO:0000313" key="5">
    <source>
        <dbReference type="EMBL" id="ATQ41906.1"/>
    </source>
</evidence>
<sequence>MSEQLDAVDAKILDLIQHDASLSVAEIAERVGLSSSPCWRRIKRLEDAGIIQRRVTILDREQLGLGFEVYCTVKLSLPTKENLEQFETSIVRWAEVVQCATVTGAADYELRIVTRDMHAFDDFLRDKILSLGLVSNIESRIVIRGVKNTTAVPLGMVSPYVSPHG</sequence>
<keyword evidence="2" id="KW-0238">DNA-binding</keyword>
<dbReference type="InterPro" id="IPR036388">
    <property type="entry name" value="WH-like_DNA-bd_sf"/>
</dbReference>
<dbReference type="CDD" id="cd00090">
    <property type="entry name" value="HTH_ARSR"/>
    <property type="match status" value="1"/>
</dbReference>
<dbReference type="GO" id="GO:0006355">
    <property type="term" value="P:regulation of DNA-templated transcription"/>
    <property type="evidence" value="ECO:0007669"/>
    <property type="project" value="UniProtKB-ARBA"/>
</dbReference>
<dbReference type="AlphaFoldDB" id="A0A2D2AV87"/>
<dbReference type="SMART" id="SM00344">
    <property type="entry name" value="HTH_ASNC"/>
    <property type="match status" value="1"/>
</dbReference>
<dbReference type="InterPro" id="IPR019885">
    <property type="entry name" value="Tscrpt_reg_HTH_AsnC-type_CS"/>
</dbReference>
<keyword evidence="1" id="KW-0805">Transcription regulation</keyword>